<gene>
    <name evidence="3" type="ORF">IU459_08645</name>
</gene>
<protein>
    <submittedName>
        <fullName evidence="3">DUF5593 domain-containing protein</fullName>
    </submittedName>
</protein>
<dbReference type="InterPro" id="IPR041458">
    <property type="entry name" value="Rv3651-like_N"/>
</dbReference>
<reference evidence="3 4" key="1">
    <citation type="submission" date="2020-10" db="EMBL/GenBank/DDBJ databases">
        <title>Identification of Nocardia species via Next-generation sequencing and recognition of intraspecies genetic diversity.</title>
        <authorList>
            <person name="Li P."/>
            <person name="Li P."/>
            <person name="Lu B."/>
        </authorList>
    </citation>
    <scope>NUCLEOTIDE SEQUENCE [LARGE SCALE GENOMIC DNA]</scope>
    <source>
        <strain evidence="3 4">BJ06-0157</strain>
    </source>
</reference>
<dbReference type="Proteomes" id="UP000702209">
    <property type="component" value="Unassembled WGS sequence"/>
</dbReference>
<evidence type="ECO:0000313" key="3">
    <source>
        <dbReference type="EMBL" id="MBF6297612.1"/>
    </source>
</evidence>
<evidence type="ECO:0000313" key="4">
    <source>
        <dbReference type="Proteomes" id="UP000702209"/>
    </source>
</evidence>
<feature type="domain" description="Rv3651-like C-terminal" evidence="2">
    <location>
        <begin position="222"/>
        <end position="297"/>
    </location>
</feature>
<evidence type="ECO:0000259" key="2">
    <source>
        <dbReference type="Pfam" id="PF21043"/>
    </source>
</evidence>
<accession>A0ABS0CLY7</accession>
<feature type="domain" description="Rv3651-like N-terminal" evidence="1">
    <location>
        <begin position="6"/>
        <end position="98"/>
    </location>
</feature>
<sequence length="328" mass="35853">MIIGRWLLIETLGPVGTWSLLATGSAPRAWKSYRRAVPARLQRFVTAAHHSGTAVDHQLPPSRHAWSRGRLRAQPLLGPGARVHAVRLWVGSGAPPPPVGVTTFSIDGHARRVEVVREESGPHCDHQPAVWFGAEVFETMERFDGALEFVATMARSEPGVRWLDTATMRSADGPRTLMLAARNPDPDRHHWVGVAVDVTEDIAPQAKALESVALDLLRGTSSNRYLAVVDLAQVRLIRWVTEPVPGVRWVGGTDARTVPHPRDRPRILAARADLRAGRQRVRLAEVRLATTEGDWIVADLEAAPLPHGAPGAHAPEFAVVQVTMHHPG</sequence>
<proteinExistence type="predicted"/>
<comment type="caution">
    <text evidence="3">The sequence shown here is derived from an EMBL/GenBank/DDBJ whole genome shotgun (WGS) entry which is preliminary data.</text>
</comment>
<dbReference type="RefSeq" id="WP_195128963.1">
    <property type="nucleotide sequence ID" value="NZ_JADLQX010000005.1"/>
</dbReference>
<dbReference type="InterPro" id="IPR048578">
    <property type="entry name" value="Rv3651-like_C"/>
</dbReference>
<dbReference type="Pfam" id="PF21043">
    <property type="entry name" value="Rv3651-like_C"/>
    <property type="match status" value="1"/>
</dbReference>
<organism evidence="3 4">
    <name type="scientific">Nocardia amamiensis</name>
    <dbReference type="NCBI Taxonomy" id="404578"/>
    <lineage>
        <taxon>Bacteria</taxon>
        <taxon>Bacillati</taxon>
        <taxon>Actinomycetota</taxon>
        <taxon>Actinomycetes</taxon>
        <taxon>Mycobacteriales</taxon>
        <taxon>Nocardiaceae</taxon>
        <taxon>Nocardia</taxon>
    </lineage>
</organism>
<dbReference type="Pfam" id="PF18007">
    <property type="entry name" value="Rv3651-like_N"/>
    <property type="match status" value="1"/>
</dbReference>
<dbReference type="EMBL" id="JADLQX010000005">
    <property type="protein sequence ID" value="MBF6297612.1"/>
    <property type="molecule type" value="Genomic_DNA"/>
</dbReference>
<evidence type="ECO:0000259" key="1">
    <source>
        <dbReference type="Pfam" id="PF18007"/>
    </source>
</evidence>
<name>A0ABS0CLY7_9NOCA</name>
<keyword evidence="4" id="KW-1185">Reference proteome</keyword>